<organism evidence="9 10">
    <name type="scientific">Stratiformator vulcanicus</name>
    <dbReference type="NCBI Taxonomy" id="2527980"/>
    <lineage>
        <taxon>Bacteria</taxon>
        <taxon>Pseudomonadati</taxon>
        <taxon>Planctomycetota</taxon>
        <taxon>Planctomycetia</taxon>
        <taxon>Planctomycetales</taxon>
        <taxon>Planctomycetaceae</taxon>
        <taxon>Stratiformator</taxon>
    </lineage>
</organism>
<keyword evidence="3 6" id="KW-0663">Pyridoxal phosphate</keyword>
<dbReference type="Gene3D" id="2.40.37.10">
    <property type="entry name" value="Lyase, Ornithine Decarboxylase, Chain A, domain 1"/>
    <property type="match status" value="1"/>
</dbReference>
<comment type="catalytic activity">
    <reaction evidence="7">
        <text>meso-2,6-diaminopimelate + H(+) = L-lysine + CO2</text>
        <dbReference type="Rhea" id="RHEA:15101"/>
        <dbReference type="ChEBI" id="CHEBI:15378"/>
        <dbReference type="ChEBI" id="CHEBI:16526"/>
        <dbReference type="ChEBI" id="CHEBI:32551"/>
        <dbReference type="ChEBI" id="CHEBI:57791"/>
        <dbReference type="EC" id="4.1.1.20"/>
    </reaction>
</comment>
<dbReference type="RefSeq" id="WP_145362177.1">
    <property type="nucleotide sequence ID" value="NZ_CP036268.1"/>
</dbReference>
<dbReference type="Gene3D" id="3.20.20.10">
    <property type="entry name" value="Alanine racemase"/>
    <property type="match status" value="1"/>
</dbReference>
<dbReference type="OrthoDB" id="9802241at2"/>
<dbReference type="GO" id="GO:0008836">
    <property type="term" value="F:diaminopimelate decarboxylase activity"/>
    <property type="evidence" value="ECO:0007669"/>
    <property type="project" value="UniProtKB-UniRule"/>
</dbReference>
<dbReference type="InterPro" id="IPR000183">
    <property type="entry name" value="Orn/DAP/Arg_de-COase"/>
</dbReference>
<feature type="modified residue" description="N6-(pyridoxal phosphate)lysine" evidence="6">
    <location>
        <position position="82"/>
    </location>
</feature>
<dbReference type="PRINTS" id="PR01179">
    <property type="entry name" value="ODADCRBXLASE"/>
</dbReference>
<keyword evidence="4 7" id="KW-0456">Lyase</keyword>
<reference evidence="9 10" key="1">
    <citation type="submission" date="2019-02" db="EMBL/GenBank/DDBJ databases">
        <title>Deep-cultivation of Planctomycetes and their phenomic and genomic characterization uncovers novel biology.</title>
        <authorList>
            <person name="Wiegand S."/>
            <person name="Jogler M."/>
            <person name="Boedeker C."/>
            <person name="Pinto D."/>
            <person name="Vollmers J."/>
            <person name="Rivas-Marin E."/>
            <person name="Kohn T."/>
            <person name="Peeters S.H."/>
            <person name="Heuer A."/>
            <person name="Rast P."/>
            <person name="Oberbeckmann S."/>
            <person name="Bunk B."/>
            <person name="Jeske O."/>
            <person name="Meyerdierks A."/>
            <person name="Storesund J.E."/>
            <person name="Kallscheuer N."/>
            <person name="Luecker S."/>
            <person name="Lage O.M."/>
            <person name="Pohl T."/>
            <person name="Merkel B.J."/>
            <person name="Hornburger P."/>
            <person name="Mueller R.-W."/>
            <person name="Bruemmer F."/>
            <person name="Labrenz M."/>
            <person name="Spormann A.M."/>
            <person name="Op den Camp H."/>
            <person name="Overmann J."/>
            <person name="Amann R."/>
            <person name="Jetten M.S.M."/>
            <person name="Mascher T."/>
            <person name="Medema M.H."/>
            <person name="Devos D.P."/>
            <person name="Kaster A.-K."/>
            <person name="Ovreas L."/>
            <person name="Rohde M."/>
            <person name="Galperin M.Y."/>
            <person name="Jogler C."/>
        </authorList>
    </citation>
    <scope>NUCLEOTIDE SEQUENCE [LARGE SCALE GENOMIC DNA]</scope>
    <source>
        <strain evidence="9 10">Pan189</strain>
    </source>
</reference>
<evidence type="ECO:0000256" key="1">
    <source>
        <dbReference type="ARBA" id="ARBA00001933"/>
    </source>
</evidence>
<dbReference type="CDD" id="cd06839">
    <property type="entry name" value="PLPDE_III_Btrk_like"/>
    <property type="match status" value="1"/>
</dbReference>
<dbReference type="UniPathway" id="UPA00034">
    <property type="reaction ID" value="UER00027"/>
</dbReference>
<dbReference type="InterPro" id="IPR022644">
    <property type="entry name" value="De-COase2_N"/>
</dbReference>
<evidence type="ECO:0000256" key="4">
    <source>
        <dbReference type="ARBA" id="ARBA00023239"/>
    </source>
</evidence>
<dbReference type="InterPro" id="IPR009006">
    <property type="entry name" value="Ala_racemase/Decarboxylase_C"/>
</dbReference>
<evidence type="ECO:0000256" key="5">
    <source>
        <dbReference type="NCBIfam" id="TIGR01048"/>
    </source>
</evidence>
<feature type="active site" description="Proton donor" evidence="6">
    <location>
        <position position="378"/>
    </location>
</feature>
<dbReference type="GO" id="GO:0009089">
    <property type="term" value="P:lysine biosynthetic process via diaminopimelate"/>
    <property type="evidence" value="ECO:0007669"/>
    <property type="project" value="UniProtKB-UniRule"/>
</dbReference>
<evidence type="ECO:0000256" key="6">
    <source>
        <dbReference type="PIRSR" id="PIRSR600183-50"/>
    </source>
</evidence>
<evidence type="ECO:0000256" key="2">
    <source>
        <dbReference type="ARBA" id="ARBA00022793"/>
    </source>
</evidence>
<keyword evidence="10" id="KW-1185">Reference proteome</keyword>
<dbReference type="AlphaFoldDB" id="A0A517QWH2"/>
<dbReference type="SUPFAM" id="SSF51419">
    <property type="entry name" value="PLP-binding barrel"/>
    <property type="match status" value="1"/>
</dbReference>
<dbReference type="InterPro" id="IPR002986">
    <property type="entry name" value="DAP_deCOOHase_LysA"/>
</dbReference>
<comment type="cofactor">
    <cofactor evidence="1 6 7">
        <name>pyridoxal 5'-phosphate</name>
        <dbReference type="ChEBI" id="CHEBI:597326"/>
    </cofactor>
</comment>
<dbReference type="SUPFAM" id="SSF50621">
    <property type="entry name" value="Alanine racemase C-terminal domain-like"/>
    <property type="match status" value="1"/>
</dbReference>
<dbReference type="NCBIfam" id="TIGR01048">
    <property type="entry name" value="lysA"/>
    <property type="match status" value="1"/>
</dbReference>
<evidence type="ECO:0000259" key="8">
    <source>
        <dbReference type="Pfam" id="PF02784"/>
    </source>
</evidence>
<dbReference type="InterPro" id="IPR029066">
    <property type="entry name" value="PLP-binding_barrel"/>
</dbReference>
<keyword evidence="2 7" id="KW-0210">Decarboxylase</keyword>
<dbReference type="PANTHER" id="PTHR43727:SF2">
    <property type="entry name" value="GROUP IV DECARBOXYLASE"/>
    <property type="match status" value="1"/>
</dbReference>
<name>A0A517QWH2_9PLAN</name>
<dbReference type="EC" id="4.1.1.20" evidence="5 7"/>
<keyword evidence="7" id="KW-0028">Amino-acid biosynthesis</keyword>
<feature type="domain" description="Orn/DAP/Arg decarboxylase 2 N-terminal" evidence="8">
    <location>
        <begin position="66"/>
        <end position="309"/>
    </location>
</feature>
<proteinExistence type="predicted"/>
<dbReference type="EMBL" id="CP036268">
    <property type="protein sequence ID" value="QDT35920.1"/>
    <property type="molecule type" value="Genomic_DNA"/>
</dbReference>
<evidence type="ECO:0000313" key="9">
    <source>
        <dbReference type="EMBL" id="QDT35920.1"/>
    </source>
</evidence>
<evidence type="ECO:0000313" key="10">
    <source>
        <dbReference type="Proteomes" id="UP000317318"/>
    </source>
</evidence>
<dbReference type="Proteomes" id="UP000317318">
    <property type="component" value="Chromosome"/>
</dbReference>
<dbReference type="PRINTS" id="PR01181">
    <property type="entry name" value="DAPDCRBXLASE"/>
</dbReference>
<evidence type="ECO:0000256" key="7">
    <source>
        <dbReference type="RuleBase" id="RU003738"/>
    </source>
</evidence>
<gene>
    <name evidence="9" type="primary">btrK</name>
    <name evidence="9" type="ORF">Pan189_02730</name>
</gene>
<dbReference type="FunFam" id="3.20.20.10:FF:000003">
    <property type="entry name" value="Diaminopimelate decarboxylase"/>
    <property type="match status" value="1"/>
</dbReference>
<dbReference type="Pfam" id="PF02784">
    <property type="entry name" value="Orn_Arg_deC_N"/>
    <property type="match status" value="1"/>
</dbReference>
<dbReference type="PANTHER" id="PTHR43727">
    <property type="entry name" value="DIAMINOPIMELATE DECARBOXYLASE"/>
    <property type="match status" value="1"/>
</dbReference>
<sequence>MSSIAETESAATTLQPSLSRRLIARHFGSSDDALCLGGVSVDKLASKYGTPLFIYDESVMLEALQSLRAATGDSVDIYYSMKANPTQRILKLYCSHGCGIEIASIGELEQALAAGVDPKRILFAGPGKQSHELRRAAEVGIGEIHLESLREAEELNRLAAEQNRTIRVSLRINPTESVQGGAMRMGGKPSPFGIPEEELEAAVLRIEALPHLLLDGLHLFTGTQILQAEILLKQYARAIELAGRIVELTGRALGSIDFGGGLGIPYFEHEGHLDLEVLREGFKDVASQLADHPLLYRTRMIIEPGRFLVGPAGIYLSRVIDVKISRGKEFVITDGGMHHHLAASGNLGQTIKRNYPIVLANRLGEAESQRYDVVGPLCTPLDTLGRNVALPGVQPGDLIAVLQSGAYGRSSSPMQFLSHPSPAEALVSDGTSSLIRHAGGWQDLIGEQVVDR</sequence>
<dbReference type="KEGG" id="svp:Pan189_02730"/>
<accession>A0A517QWH2</accession>
<keyword evidence="7" id="KW-0457">Lysine biosynthesis</keyword>
<evidence type="ECO:0000256" key="3">
    <source>
        <dbReference type="ARBA" id="ARBA00022898"/>
    </source>
</evidence>
<protein>
    <recommendedName>
        <fullName evidence="5 7">Diaminopimelate decarboxylase</fullName>
        <ecNumber evidence="5 7">4.1.1.20</ecNumber>
    </recommendedName>
</protein>
<comment type="pathway">
    <text evidence="7">Amino-acid biosynthesis; L-lysine biosynthesis via DAP pathway; L-lysine from DL-2,6-diaminopimelate: step 1/1.</text>
</comment>